<dbReference type="Gene3D" id="3.40.630.30">
    <property type="match status" value="1"/>
</dbReference>
<dbReference type="GO" id="GO:0016747">
    <property type="term" value="F:acyltransferase activity, transferring groups other than amino-acyl groups"/>
    <property type="evidence" value="ECO:0007669"/>
    <property type="project" value="InterPro"/>
</dbReference>
<dbReference type="Proteomes" id="UP000286974">
    <property type="component" value="Unassembled WGS sequence"/>
</dbReference>
<dbReference type="EMBL" id="BEXA01000003">
    <property type="protein sequence ID" value="GAY73292.1"/>
    <property type="molecule type" value="Genomic_DNA"/>
</dbReference>
<keyword evidence="3" id="KW-1185">Reference proteome</keyword>
<evidence type="ECO:0000313" key="3">
    <source>
        <dbReference type="Proteomes" id="UP000286974"/>
    </source>
</evidence>
<dbReference type="PANTHER" id="PTHR43328">
    <property type="entry name" value="ACETYLTRANSFERASE-RELATED"/>
    <property type="match status" value="1"/>
</dbReference>
<feature type="domain" description="N-acetyltransferase" evidence="1">
    <location>
        <begin position="10"/>
        <end position="160"/>
    </location>
</feature>
<comment type="caution">
    <text evidence="2">The sequence shown here is derived from an EMBL/GenBank/DDBJ whole genome shotgun (WGS) entry which is preliminary data.</text>
</comment>
<reference evidence="2 3" key="1">
    <citation type="submission" date="2017-11" db="EMBL/GenBank/DDBJ databases">
        <title>Draft Genome Sequence of Lactobacillus curieae NBRC 111893 isolated from Koso, a Japanese sugar-Vegetable Fermented Beverage.</title>
        <authorList>
            <person name="Chiou T.Y."/>
            <person name="Oshima K."/>
            <person name="Suda W."/>
            <person name="Hattori M."/>
            <person name="Takahashi T."/>
        </authorList>
    </citation>
    <scope>NUCLEOTIDE SEQUENCE [LARGE SCALE GENOMIC DNA]</scope>
    <source>
        <strain evidence="2 3">NBRC111893</strain>
    </source>
</reference>
<organism evidence="2 3">
    <name type="scientific">Lentilactobacillus kosonis</name>
    <dbReference type="NCBI Taxonomy" id="2810561"/>
    <lineage>
        <taxon>Bacteria</taxon>
        <taxon>Bacillati</taxon>
        <taxon>Bacillota</taxon>
        <taxon>Bacilli</taxon>
        <taxon>Lactobacillales</taxon>
        <taxon>Lactobacillaceae</taxon>
        <taxon>Lentilactobacillus</taxon>
    </lineage>
</organism>
<protein>
    <recommendedName>
        <fullName evidence="1">N-acetyltransferase domain-containing protein</fullName>
    </recommendedName>
</protein>
<dbReference type="RefSeq" id="WP_125008341.1">
    <property type="nucleotide sequence ID" value="NZ_BEXA01000003.1"/>
</dbReference>
<evidence type="ECO:0000313" key="2">
    <source>
        <dbReference type="EMBL" id="GAY73292.1"/>
    </source>
</evidence>
<gene>
    <name evidence="2" type="ORF">NBRC111893_1438</name>
</gene>
<evidence type="ECO:0000259" key="1">
    <source>
        <dbReference type="PROSITE" id="PS51186"/>
    </source>
</evidence>
<dbReference type="InterPro" id="IPR000182">
    <property type="entry name" value="GNAT_dom"/>
</dbReference>
<dbReference type="AlphaFoldDB" id="A0A401FLM5"/>
<dbReference type="InterPro" id="IPR016181">
    <property type="entry name" value="Acyl_CoA_acyltransferase"/>
</dbReference>
<dbReference type="SUPFAM" id="SSF55729">
    <property type="entry name" value="Acyl-CoA N-acyltransferases (Nat)"/>
    <property type="match status" value="1"/>
</dbReference>
<dbReference type="PROSITE" id="PS51186">
    <property type="entry name" value="GNAT"/>
    <property type="match status" value="1"/>
</dbReference>
<proteinExistence type="predicted"/>
<dbReference type="OrthoDB" id="9798081at2"/>
<dbReference type="PANTHER" id="PTHR43328:SF1">
    <property type="entry name" value="N-ACETYLTRANSFERASE DOMAIN-CONTAINING PROTEIN"/>
    <property type="match status" value="1"/>
</dbReference>
<accession>A0A401FLM5</accession>
<sequence>MIEKFTMHDILVRPMDNSDQEIVVELRNRPEIIQGLGESLSKFTNKMFVQELAMADEYAIERSGQVVGGILFNEILIDEGEIDDTGREISYYLEPNYWGLGIMFNSLNTLIKRLPKNGIDHLQAEVFLENQRSMDLLKRLNFVEEVQLMDPLALKAKSIWSLQISKK</sequence>
<name>A0A401FLM5_9LACO</name>
<dbReference type="Pfam" id="PF13302">
    <property type="entry name" value="Acetyltransf_3"/>
    <property type="match status" value="1"/>
</dbReference>